<protein>
    <submittedName>
        <fullName evidence="1">Uncharacterized protein</fullName>
    </submittedName>
</protein>
<accession>A0A151KTS9</accession>
<organism evidence="1 2">
    <name type="scientific">Vibrio cidicii</name>
    <dbReference type="NCBI Taxonomy" id="1763883"/>
    <lineage>
        <taxon>Bacteria</taxon>
        <taxon>Pseudomonadati</taxon>
        <taxon>Pseudomonadota</taxon>
        <taxon>Gammaproteobacteria</taxon>
        <taxon>Vibrionales</taxon>
        <taxon>Vibrionaceae</taxon>
        <taxon>Vibrio</taxon>
    </lineage>
</organism>
<dbReference type="EMBL" id="LOBR01000092">
    <property type="protein sequence ID" value="KYN82978.1"/>
    <property type="molecule type" value="Genomic_DNA"/>
</dbReference>
<sequence>MENFPIEKLKFTSATISGVDGDVSLEIGIEPFELSLDGYSEEIDTVISLYGVNVPSELSELTGKTFTFPVNPDDGHIDGSVYFFGAHSPVDITEIKFGESTNGKLPITLKSSWVLEFEQTGFKNFTTTIQTYLKL</sequence>
<proteinExistence type="predicted"/>
<name>A0A151KTS9_9VIBR</name>
<comment type="caution">
    <text evidence="1">The sequence shown here is derived from an EMBL/GenBank/DDBJ whole genome shotgun (WGS) entry which is preliminary data.</text>
</comment>
<dbReference type="AlphaFoldDB" id="A0A151KTS9"/>
<gene>
    <name evidence="1" type="ORF">ATY37_20490</name>
</gene>
<dbReference type="Proteomes" id="UP000075346">
    <property type="component" value="Unassembled WGS sequence"/>
</dbReference>
<reference evidence="2" key="1">
    <citation type="submission" date="2015-12" db="EMBL/GenBank/DDBJ databases">
        <authorList>
            <person name="Shamseldin A."/>
            <person name="Moawad H."/>
            <person name="Abd El-Rahim W.M."/>
            <person name="Sadowsky M.J."/>
        </authorList>
    </citation>
    <scope>NUCLEOTIDE SEQUENCE [LARGE SCALE GENOMIC DNA]</scope>
    <source>
        <strain evidence="2">2538-88</strain>
    </source>
</reference>
<dbReference type="RefSeq" id="WP_061897939.1">
    <property type="nucleotide sequence ID" value="NZ_LOBR01000092.1"/>
</dbReference>
<evidence type="ECO:0000313" key="2">
    <source>
        <dbReference type="Proteomes" id="UP000075346"/>
    </source>
</evidence>
<evidence type="ECO:0000313" key="1">
    <source>
        <dbReference type="EMBL" id="KYN82978.1"/>
    </source>
</evidence>